<accession>A0ACC2ZUC5</accession>
<protein>
    <submittedName>
        <fullName evidence="1">Uncharacterized protein</fullName>
    </submittedName>
</protein>
<dbReference type="Proteomes" id="UP001172386">
    <property type="component" value="Unassembled WGS sequence"/>
</dbReference>
<name>A0ACC2ZUC5_9EURO</name>
<sequence length="179" mass="20571">MTEYHAPSDSVQVHAGSIPVPQSAAEVTSENVHLLVPQRKLETEKIELLHNVDVQIWTPIISDLLEWTQDPNWPTAGTTMDLLTSTSAAIEAAIPHVANILADTSEKRDDEWRDVMLRCFVFRLPKEYQMKMYEDLQRFHEGITDESEADYEWREDVAHLIRDIARWVAADEGGWCEVR</sequence>
<gene>
    <name evidence="1" type="ORF">H2198_009481</name>
</gene>
<evidence type="ECO:0000313" key="1">
    <source>
        <dbReference type="EMBL" id="KAJ9651226.1"/>
    </source>
</evidence>
<keyword evidence="2" id="KW-1185">Reference proteome</keyword>
<organism evidence="1 2">
    <name type="scientific">Neophaeococcomyces mojaviensis</name>
    <dbReference type="NCBI Taxonomy" id="3383035"/>
    <lineage>
        <taxon>Eukaryota</taxon>
        <taxon>Fungi</taxon>
        <taxon>Dikarya</taxon>
        <taxon>Ascomycota</taxon>
        <taxon>Pezizomycotina</taxon>
        <taxon>Eurotiomycetes</taxon>
        <taxon>Chaetothyriomycetidae</taxon>
        <taxon>Chaetothyriales</taxon>
        <taxon>Chaetothyriales incertae sedis</taxon>
        <taxon>Neophaeococcomyces</taxon>
    </lineage>
</organism>
<evidence type="ECO:0000313" key="2">
    <source>
        <dbReference type="Proteomes" id="UP001172386"/>
    </source>
</evidence>
<comment type="caution">
    <text evidence="1">The sequence shown here is derived from an EMBL/GenBank/DDBJ whole genome shotgun (WGS) entry which is preliminary data.</text>
</comment>
<reference evidence="1" key="1">
    <citation type="submission" date="2022-10" db="EMBL/GenBank/DDBJ databases">
        <title>Culturing micro-colonial fungi from biological soil crusts in the Mojave desert and describing Neophaeococcomyces mojavensis, and introducing the new genera and species Taxawa tesnikishii.</title>
        <authorList>
            <person name="Kurbessoian T."/>
            <person name="Stajich J.E."/>
        </authorList>
    </citation>
    <scope>NUCLEOTIDE SEQUENCE</scope>
    <source>
        <strain evidence="1">JES_112</strain>
    </source>
</reference>
<proteinExistence type="predicted"/>
<dbReference type="EMBL" id="JAPDRQ010000271">
    <property type="protein sequence ID" value="KAJ9651226.1"/>
    <property type="molecule type" value="Genomic_DNA"/>
</dbReference>